<dbReference type="GO" id="GO:0016709">
    <property type="term" value="F:oxidoreductase activity, acting on paired donors, with incorporation or reduction of molecular oxygen, NAD(P)H as one donor, and incorporation of one atom of oxygen"/>
    <property type="evidence" value="ECO:0007669"/>
    <property type="project" value="UniProtKB-ARBA"/>
</dbReference>
<dbReference type="PANTHER" id="PTHR43004">
    <property type="entry name" value="TRK SYSTEM POTASSIUM UPTAKE PROTEIN"/>
    <property type="match status" value="1"/>
</dbReference>
<keyword evidence="3" id="KW-0274">FAD</keyword>
<reference evidence="5 6" key="1">
    <citation type="submission" date="2018-05" db="EMBL/GenBank/DDBJ databases">
        <title>Genomic Encyclopedia of Type Strains, Phase IV (KMG-IV): sequencing the most valuable type-strain genomes for metagenomic binning, comparative biology and taxonomic classification.</title>
        <authorList>
            <person name="Goeker M."/>
        </authorList>
    </citation>
    <scope>NUCLEOTIDE SEQUENCE [LARGE SCALE GENOMIC DNA]</scope>
    <source>
        <strain evidence="5 6">DSM 16791</strain>
    </source>
</reference>
<sequence length="366" mass="39996">MDMTREKMEILVVGAGPTGLTAALQLARRGYLPRIIDGKDRPTSLSRAVGISPNSLDLLEPTGVTELLLAKGLKVRQLCFHASGRQLCQLDFTQLGHRFDFLLSLPQRETERCMVAALERQGIHVEWGSELVAVDRDGARLLAAIRAPEGAITVSCDHLFGADGAHSTVRRQMRAEFEGKTHRRRWSIADAEIDGWPHEPLAAHVFLHRNGDAGFIIPIGPRRFRAVSNTPDALSRIPGGYTVDRLLQADSFELSVRQASTYQADGMALGGDAAHVHSPIGARGMNLGIEDASAFAARLADGELDGYTAERRPIGGEWITFSERLLALVETRNPLLAEFRNLALSAAGRAPPLQRAVLRRITGLRQ</sequence>
<dbReference type="Gene3D" id="3.50.50.60">
    <property type="entry name" value="FAD/NAD(P)-binding domain"/>
    <property type="match status" value="2"/>
</dbReference>
<comment type="caution">
    <text evidence="5">The sequence shown here is derived from an EMBL/GenBank/DDBJ whole genome shotgun (WGS) entry which is preliminary data.</text>
</comment>
<proteinExistence type="predicted"/>
<dbReference type="RefSeq" id="WP_245415237.1">
    <property type="nucleotide sequence ID" value="NZ_QGTR01000002.1"/>
</dbReference>
<dbReference type="EMBL" id="QGTR01000002">
    <property type="protein sequence ID" value="PWW01448.1"/>
    <property type="molecule type" value="Genomic_DNA"/>
</dbReference>
<gene>
    <name evidence="5" type="ORF">DFR52_102110</name>
</gene>
<dbReference type="InterPro" id="IPR002938">
    <property type="entry name" value="FAD-bd"/>
</dbReference>
<dbReference type="Pfam" id="PF01494">
    <property type="entry name" value="FAD_binding_3"/>
    <property type="match status" value="2"/>
</dbReference>
<feature type="domain" description="FAD-binding" evidence="4">
    <location>
        <begin position="8"/>
        <end position="221"/>
    </location>
</feature>
<dbReference type="PANTHER" id="PTHR43004:SF19">
    <property type="entry name" value="BINDING MONOOXYGENASE, PUTATIVE (JCVI)-RELATED"/>
    <property type="match status" value="1"/>
</dbReference>
<dbReference type="InterPro" id="IPR050641">
    <property type="entry name" value="RIFMO-like"/>
</dbReference>
<evidence type="ECO:0000256" key="1">
    <source>
        <dbReference type="ARBA" id="ARBA00001974"/>
    </source>
</evidence>
<name>A0A317PN17_9HYPH</name>
<feature type="domain" description="FAD-binding" evidence="4">
    <location>
        <begin position="245"/>
        <end position="318"/>
    </location>
</feature>
<evidence type="ECO:0000313" key="5">
    <source>
        <dbReference type="EMBL" id="PWW01448.1"/>
    </source>
</evidence>
<dbReference type="PRINTS" id="PR00420">
    <property type="entry name" value="RNGMNOXGNASE"/>
</dbReference>
<dbReference type="SUPFAM" id="SSF51905">
    <property type="entry name" value="FAD/NAD(P)-binding domain"/>
    <property type="match status" value="1"/>
</dbReference>
<evidence type="ECO:0000313" key="6">
    <source>
        <dbReference type="Proteomes" id="UP000246352"/>
    </source>
</evidence>
<dbReference type="GO" id="GO:0071949">
    <property type="term" value="F:FAD binding"/>
    <property type="evidence" value="ECO:0007669"/>
    <property type="project" value="InterPro"/>
</dbReference>
<evidence type="ECO:0000256" key="3">
    <source>
        <dbReference type="ARBA" id="ARBA00022827"/>
    </source>
</evidence>
<evidence type="ECO:0000256" key="2">
    <source>
        <dbReference type="ARBA" id="ARBA00022630"/>
    </source>
</evidence>
<dbReference type="Proteomes" id="UP000246352">
    <property type="component" value="Unassembled WGS sequence"/>
</dbReference>
<dbReference type="InterPro" id="IPR036188">
    <property type="entry name" value="FAD/NAD-bd_sf"/>
</dbReference>
<keyword evidence="6" id="KW-1185">Reference proteome</keyword>
<evidence type="ECO:0000259" key="4">
    <source>
        <dbReference type="Pfam" id="PF01494"/>
    </source>
</evidence>
<protein>
    <submittedName>
        <fullName evidence="5">2-polyprenyl-6-methoxyphenol hydroxylase-like FAD-dependent oxidoreductase</fullName>
    </submittedName>
</protein>
<keyword evidence="2" id="KW-0285">Flavoprotein</keyword>
<organism evidence="5 6">
    <name type="scientific">Hoeflea marina</name>
    <dbReference type="NCBI Taxonomy" id="274592"/>
    <lineage>
        <taxon>Bacteria</taxon>
        <taxon>Pseudomonadati</taxon>
        <taxon>Pseudomonadota</taxon>
        <taxon>Alphaproteobacteria</taxon>
        <taxon>Hyphomicrobiales</taxon>
        <taxon>Rhizobiaceae</taxon>
        <taxon>Hoeflea</taxon>
    </lineage>
</organism>
<accession>A0A317PN17</accession>
<dbReference type="AlphaFoldDB" id="A0A317PN17"/>
<comment type="cofactor">
    <cofactor evidence="1">
        <name>FAD</name>
        <dbReference type="ChEBI" id="CHEBI:57692"/>
    </cofactor>
</comment>